<gene>
    <name evidence="2" type="ORF">Poly41_35510</name>
</gene>
<dbReference type="AlphaFoldDB" id="A0A5C6DKN1"/>
<evidence type="ECO:0000313" key="2">
    <source>
        <dbReference type="EMBL" id="TWU37420.1"/>
    </source>
</evidence>
<feature type="compositionally biased region" description="Basic and acidic residues" evidence="1">
    <location>
        <begin position="38"/>
        <end position="52"/>
    </location>
</feature>
<dbReference type="OrthoDB" id="9986404at2"/>
<name>A0A5C6DKN1_9BACT</name>
<proteinExistence type="predicted"/>
<sequence length="138" mass="15750">MSKGAPDVSATFDIVDGQLENFDEAEKRLLEKRKKQRENKTQEAMQKTDGKNKTATPTSEMPAKPAAKKREPKGEVFRPSIVTRESRRNLTLKVLEENETKFNQLFHRLQLAGVSRRKQDLADEALDLLFTKYKSVTG</sequence>
<dbReference type="EMBL" id="SJPV01000005">
    <property type="protein sequence ID" value="TWU37420.1"/>
    <property type="molecule type" value="Genomic_DNA"/>
</dbReference>
<protein>
    <submittedName>
        <fullName evidence="2">Uncharacterized protein</fullName>
    </submittedName>
</protein>
<dbReference type="Proteomes" id="UP000319143">
    <property type="component" value="Unassembled WGS sequence"/>
</dbReference>
<reference evidence="2 3" key="1">
    <citation type="submission" date="2019-02" db="EMBL/GenBank/DDBJ databases">
        <title>Deep-cultivation of Planctomycetes and their phenomic and genomic characterization uncovers novel biology.</title>
        <authorList>
            <person name="Wiegand S."/>
            <person name="Jogler M."/>
            <person name="Boedeker C."/>
            <person name="Pinto D."/>
            <person name="Vollmers J."/>
            <person name="Rivas-Marin E."/>
            <person name="Kohn T."/>
            <person name="Peeters S.H."/>
            <person name="Heuer A."/>
            <person name="Rast P."/>
            <person name="Oberbeckmann S."/>
            <person name="Bunk B."/>
            <person name="Jeske O."/>
            <person name="Meyerdierks A."/>
            <person name="Storesund J.E."/>
            <person name="Kallscheuer N."/>
            <person name="Luecker S."/>
            <person name="Lage O.M."/>
            <person name="Pohl T."/>
            <person name="Merkel B.J."/>
            <person name="Hornburger P."/>
            <person name="Mueller R.-W."/>
            <person name="Bruemmer F."/>
            <person name="Labrenz M."/>
            <person name="Spormann A.M."/>
            <person name="Op Den Camp H."/>
            <person name="Overmann J."/>
            <person name="Amann R."/>
            <person name="Jetten M.S.M."/>
            <person name="Mascher T."/>
            <person name="Medema M.H."/>
            <person name="Devos D.P."/>
            <person name="Kaster A.-K."/>
            <person name="Ovreas L."/>
            <person name="Rohde M."/>
            <person name="Galperin M.Y."/>
            <person name="Jogler C."/>
        </authorList>
    </citation>
    <scope>NUCLEOTIDE SEQUENCE [LARGE SCALE GENOMIC DNA]</scope>
    <source>
        <strain evidence="2 3">Poly41</strain>
    </source>
</reference>
<feature type="region of interest" description="Disordered" evidence="1">
    <location>
        <begin position="26"/>
        <end position="82"/>
    </location>
</feature>
<comment type="caution">
    <text evidence="2">The sequence shown here is derived from an EMBL/GenBank/DDBJ whole genome shotgun (WGS) entry which is preliminary data.</text>
</comment>
<accession>A0A5C6DKN1</accession>
<evidence type="ECO:0000313" key="3">
    <source>
        <dbReference type="Proteomes" id="UP000319143"/>
    </source>
</evidence>
<keyword evidence="3" id="KW-1185">Reference proteome</keyword>
<evidence type="ECO:0000256" key="1">
    <source>
        <dbReference type="SAM" id="MobiDB-lite"/>
    </source>
</evidence>
<dbReference type="RefSeq" id="WP_146527832.1">
    <property type="nucleotide sequence ID" value="NZ_SJPV01000005.1"/>
</dbReference>
<organism evidence="2 3">
    <name type="scientific">Novipirellula artificiosorum</name>
    <dbReference type="NCBI Taxonomy" id="2528016"/>
    <lineage>
        <taxon>Bacteria</taxon>
        <taxon>Pseudomonadati</taxon>
        <taxon>Planctomycetota</taxon>
        <taxon>Planctomycetia</taxon>
        <taxon>Pirellulales</taxon>
        <taxon>Pirellulaceae</taxon>
        <taxon>Novipirellula</taxon>
    </lineage>
</organism>